<name>A0A653F538_9MYCO</name>
<reference evidence="2" key="1">
    <citation type="submission" date="2019-05" db="EMBL/GenBank/DDBJ databases">
        <authorList>
            <person name="Naeem R."/>
            <person name="Antony C."/>
            <person name="Guan Q."/>
        </authorList>
    </citation>
    <scope>NUCLEOTIDE SEQUENCE</scope>
    <source>
        <strain evidence="2">2</strain>
    </source>
</reference>
<dbReference type="Pfam" id="PF12802">
    <property type="entry name" value="MarR_2"/>
    <property type="match status" value="1"/>
</dbReference>
<protein>
    <submittedName>
        <fullName evidence="2">MarR family protein</fullName>
    </submittedName>
</protein>
<dbReference type="InterPro" id="IPR036390">
    <property type="entry name" value="WH_DNA-bd_sf"/>
</dbReference>
<dbReference type="InterPro" id="IPR000835">
    <property type="entry name" value="HTH_MarR-typ"/>
</dbReference>
<accession>A0A653F538</accession>
<dbReference type="SUPFAM" id="SSF46785">
    <property type="entry name" value="Winged helix' DNA-binding domain"/>
    <property type="match status" value="1"/>
</dbReference>
<evidence type="ECO:0000313" key="2">
    <source>
        <dbReference type="EMBL" id="VTP04713.1"/>
    </source>
</evidence>
<dbReference type="EMBL" id="LR589218">
    <property type="protein sequence ID" value="VTP04713.1"/>
    <property type="molecule type" value="Genomic_DNA"/>
</dbReference>
<dbReference type="Gene3D" id="1.10.10.10">
    <property type="entry name" value="Winged helix-like DNA-binding domain superfamily/Winged helix DNA-binding domain"/>
    <property type="match status" value="1"/>
</dbReference>
<organism evidence="2">
    <name type="scientific">Mycobacterium riyadhense</name>
    <dbReference type="NCBI Taxonomy" id="486698"/>
    <lineage>
        <taxon>Bacteria</taxon>
        <taxon>Bacillati</taxon>
        <taxon>Actinomycetota</taxon>
        <taxon>Actinomycetes</taxon>
        <taxon>Mycobacteriales</taxon>
        <taxon>Mycobacteriaceae</taxon>
        <taxon>Mycobacterium</taxon>
    </lineage>
</organism>
<dbReference type="AlphaFoldDB" id="A0A653F538"/>
<sequence>MSNVSYARSAKVQELSETVFGQRHRLALMAAIAHSEDGIVNPSDLAETLGMRAQSSIQAPLKRLVDAGLITRISGFEGRVYYRREDSQAWSFALELLGRALKSESAEILST</sequence>
<dbReference type="InterPro" id="IPR036388">
    <property type="entry name" value="WH-like_DNA-bd_sf"/>
</dbReference>
<proteinExistence type="predicted"/>
<evidence type="ECO:0000259" key="1">
    <source>
        <dbReference type="Pfam" id="PF12802"/>
    </source>
</evidence>
<gene>
    <name evidence="2" type="ORF">BIN_B_05666</name>
</gene>
<feature type="domain" description="HTH marR-type" evidence="1">
    <location>
        <begin position="26"/>
        <end position="73"/>
    </location>
</feature>
<dbReference type="GO" id="GO:0003700">
    <property type="term" value="F:DNA-binding transcription factor activity"/>
    <property type="evidence" value="ECO:0007669"/>
    <property type="project" value="InterPro"/>
</dbReference>